<feature type="compositionally biased region" description="Polar residues" evidence="1">
    <location>
        <begin position="327"/>
        <end position="338"/>
    </location>
</feature>
<feature type="region of interest" description="Disordered" evidence="1">
    <location>
        <begin position="395"/>
        <end position="446"/>
    </location>
</feature>
<dbReference type="GO" id="GO:0016787">
    <property type="term" value="F:hydrolase activity"/>
    <property type="evidence" value="ECO:0007669"/>
    <property type="project" value="InterPro"/>
</dbReference>
<feature type="domain" description="Calcineurin-like phosphoesterase" evidence="2">
    <location>
        <begin position="69"/>
        <end position="289"/>
    </location>
</feature>
<dbReference type="OrthoDB" id="500534at2"/>
<feature type="region of interest" description="Disordered" evidence="1">
    <location>
        <begin position="316"/>
        <end position="342"/>
    </location>
</feature>
<accession>A0A109JME1</accession>
<dbReference type="EMBL" id="LNCU01000089">
    <property type="protein sequence ID" value="KWV51449.1"/>
    <property type="molecule type" value="Genomic_DNA"/>
</dbReference>
<proteinExistence type="predicted"/>
<dbReference type="Proteomes" id="UP000057737">
    <property type="component" value="Unassembled WGS sequence"/>
</dbReference>
<reference evidence="3 4" key="1">
    <citation type="submission" date="2015-11" db="EMBL/GenBank/DDBJ databases">
        <title>Draft Genome Sequence of the Strain BR 10303 (Bradyrhizobium sp.) isolated from nodules of Centrolobium paraense.</title>
        <authorList>
            <person name="Zelli J.E."/>
            <person name="Simoes-Araujo J.L."/>
            <person name="Barauna A.C."/>
            <person name="Silva K."/>
        </authorList>
    </citation>
    <scope>NUCLEOTIDE SEQUENCE [LARGE SCALE GENOMIC DNA]</scope>
    <source>
        <strain evidence="3 4">BR 10303</strain>
    </source>
</reference>
<comment type="caution">
    <text evidence="3">The sequence shown here is derived from an EMBL/GenBank/DDBJ whole genome shotgun (WGS) entry which is preliminary data.</text>
</comment>
<dbReference type="PANTHER" id="PTHR43143">
    <property type="entry name" value="METALLOPHOSPHOESTERASE, CALCINEURIN SUPERFAMILY"/>
    <property type="match status" value="1"/>
</dbReference>
<evidence type="ECO:0000256" key="1">
    <source>
        <dbReference type="SAM" id="MobiDB-lite"/>
    </source>
</evidence>
<evidence type="ECO:0000259" key="2">
    <source>
        <dbReference type="Pfam" id="PF00149"/>
    </source>
</evidence>
<evidence type="ECO:0000313" key="3">
    <source>
        <dbReference type="EMBL" id="KWV51449.1"/>
    </source>
</evidence>
<sequence>MSRAFGDPDLTPDNFSSFSKQEIDADSAAKGLAQLEPFPEARSTTPMDLSSVIGTDVTQKIQKAGQITFHAVGDTGGIHSPEFQFAVADAMAADLSSGAAFWYHLGDVVYYFGEDQYYFSQFYDPYRNYNAPIFAIPGNHDGALYQGETVKSLEPFIANFCTTHPARSPDSQGAVRTTMDQPGVYFTLNAPFVKFIGLYSNTSEGGTEGVISSSKVGTAQLTFLKQQLAAAKAERDRNQGRALVIATHHPPFTGSPTHVPSPTMLKQIDEACAAAGIQPDLYLSGHAHLYERYTRTVGGKQIPYLVAGMGGYYNLPGLKPPNRRPRSQPTPQTGTDASGNPLRLDVYNDNTFGFVRLTVSPTSIAGVFVTVDPQTGKTGIGDSFTVDLHANTVSGGGSAASAGKPAGKGAAPSKAKPPAAKRPAKAGAKPPKAKSKSGATKKTRRG</sequence>
<dbReference type="Pfam" id="PF00149">
    <property type="entry name" value="Metallophos"/>
    <property type="match status" value="1"/>
</dbReference>
<dbReference type="InterPro" id="IPR029052">
    <property type="entry name" value="Metallo-depent_PP-like"/>
</dbReference>
<dbReference type="Gene3D" id="3.60.21.10">
    <property type="match status" value="1"/>
</dbReference>
<feature type="compositionally biased region" description="Basic residues" evidence="1">
    <location>
        <begin position="431"/>
        <end position="446"/>
    </location>
</feature>
<gene>
    <name evidence="3" type="ORF">AS156_12795</name>
</gene>
<dbReference type="InterPro" id="IPR051918">
    <property type="entry name" value="STPP_CPPED1"/>
</dbReference>
<dbReference type="PANTHER" id="PTHR43143:SF1">
    <property type="entry name" value="SERINE_THREONINE-PROTEIN PHOSPHATASE CPPED1"/>
    <property type="match status" value="1"/>
</dbReference>
<feature type="compositionally biased region" description="Low complexity" evidence="1">
    <location>
        <begin position="399"/>
        <end position="418"/>
    </location>
</feature>
<organism evidence="3 4">
    <name type="scientific">Bradyrhizobium macuxiense</name>
    <dbReference type="NCBI Taxonomy" id="1755647"/>
    <lineage>
        <taxon>Bacteria</taxon>
        <taxon>Pseudomonadati</taxon>
        <taxon>Pseudomonadota</taxon>
        <taxon>Alphaproteobacteria</taxon>
        <taxon>Hyphomicrobiales</taxon>
        <taxon>Nitrobacteraceae</taxon>
        <taxon>Bradyrhizobium</taxon>
    </lineage>
</organism>
<dbReference type="SUPFAM" id="SSF56300">
    <property type="entry name" value="Metallo-dependent phosphatases"/>
    <property type="match status" value="1"/>
</dbReference>
<keyword evidence="4" id="KW-1185">Reference proteome</keyword>
<protein>
    <recommendedName>
        <fullName evidence="2">Calcineurin-like phosphoesterase domain-containing protein</fullName>
    </recommendedName>
</protein>
<dbReference type="RefSeq" id="WP_066510875.1">
    <property type="nucleotide sequence ID" value="NZ_LNCU01000089.1"/>
</dbReference>
<dbReference type="AlphaFoldDB" id="A0A109JME1"/>
<name>A0A109JME1_9BRAD</name>
<dbReference type="InterPro" id="IPR004843">
    <property type="entry name" value="Calcineurin-like_PHP"/>
</dbReference>
<evidence type="ECO:0000313" key="4">
    <source>
        <dbReference type="Proteomes" id="UP000057737"/>
    </source>
</evidence>